<dbReference type="HAMAP" id="MF_01486">
    <property type="entry name" value="RecC"/>
    <property type="match status" value="1"/>
</dbReference>
<dbReference type="InterPro" id="IPR006697">
    <property type="entry name" value="RecC"/>
</dbReference>
<keyword evidence="11" id="KW-0175">Coiled coil</keyword>
<keyword evidence="8 10" id="KW-0238">DNA-binding</keyword>
<keyword evidence="3 10" id="KW-0227">DNA damage</keyword>
<evidence type="ECO:0000256" key="6">
    <source>
        <dbReference type="ARBA" id="ARBA00022839"/>
    </source>
</evidence>
<dbReference type="GO" id="GO:0008854">
    <property type="term" value="F:exodeoxyribonuclease V activity"/>
    <property type="evidence" value="ECO:0007669"/>
    <property type="project" value="InterPro"/>
</dbReference>
<dbReference type="GO" id="GO:0003678">
    <property type="term" value="F:DNA helicase activity"/>
    <property type="evidence" value="ECO:0007669"/>
    <property type="project" value="UniProtKB-UniRule"/>
</dbReference>
<dbReference type="Pfam" id="PF04257">
    <property type="entry name" value="Exonuc_V_gamma"/>
    <property type="match status" value="1"/>
</dbReference>
<dbReference type="GO" id="GO:0005524">
    <property type="term" value="F:ATP binding"/>
    <property type="evidence" value="ECO:0007669"/>
    <property type="project" value="UniProtKB-UniRule"/>
</dbReference>
<evidence type="ECO:0000313" key="14">
    <source>
        <dbReference type="EMBL" id="ABE55631.1"/>
    </source>
</evidence>
<dbReference type="HOGENOM" id="CLU_007513_0_0_6"/>
<reference evidence="14 15" key="1">
    <citation type="submission" date="2006-03" db="EMBL/GenBank/DDBJ databases">
        <title>Complete sequence of Shewanella denitrificans OS217.</title>
        <authorList>
            <consortium name="US DOE Joint Genome Institute"/>
            <person name="Copeland A."/>
            <person name="Lucas S."/>
            <person name="Lapidus A."/>
            <person name="Barry K."/>
            <person name="Detter J.C."/>
            <person name="Glavina del Rio T."/>
            <person name="Hammon N."/>
            <person name="Israni S."/>
            <person name="Dalin E."/>
            <person name="Tice H."/>
            <person name="Pitluck S."/>
            <person name="Brettin T."/>
            <person name="Bruce D."/>
            <person name="Han C."/>
            <person name="Tapia R."/>
            <person name="Gilna P."/>
            <person name="Kiss H."/>
            <person name="Schmutz J."/>
            <person name="Larimer F."/>
            <person name="Land M."/>
            <person name="Hauser L."/>
            <person name="Kyrpides N."/>
            <person name="Lykidis A."/>
            <person name="Richardson P."/>
        </authorList>
    </citation>
    <scope>NUCLEOTIDE SEQUENCE [LARGE SCALE GENOMIC DNA]</scope>
    <source>
        <strain evidence="15">OS217 / ATCC BAA-1090 / DSM 15013</strain>
    </source>
</reference>
<keyword evidence="5 10" id="KW-0347">Helicase</keyword>
<dbReference type="Pfam" id="PF17946">
    <property type="entry name" value="RecC_C"/>
    <property type="match status" value="1"/>
</dbReference>
<dbReference type="eggNOG" id="COG1330">
    <property type="taxonomic scope" value="Bacteria"/>
</dbReference>
<dbReference type="PANTHER" id="PTHR30591:SF1">
    <property type="entry name" value="RECBCD ENZYME SUBUNIT RECC"/>
    <property type="match status" value="1"/>
</dbReference>
<comment type="subunit">
    <text evidence="10">Heterotrimer of RecB, RecC and RecD. All subunits contribute to DNA-binding.</text>
</comment>
<dbReference type="NCBIfam" id="TIGR01450">
    <property type="entry name" value="recC"/>
    <property type="match status" value="1"/>
</dbReference>
<dbReference type="Gene3D" id="3.40.50.300">
    <property type="entry name" value="P-loop containing nucleotide triphosphate hydrolases"/>
    <property type="match status" value="2"/>
</dbReference>
<dbReference type="GO" id="GO:0000724">
    <property type="term" value="P:double-strand break repair via homologous recombination"/>
    <property type="evidence" value="ECO:0007669"/>
    <property type="project" value="UniProtKB-UniRule"/>
</dbReference>
<evidence type="ECO:0000259" key="13">
    <source>
        <dbReference type="Pfam" id="PF17946"/>
    </source>
</evidence>
<evidence type="ECO:0000256" key="3">
    <source>
        <dbReference type="ARBA" id="ARBA00022763"/>
    </source>
</evidence>
<name>Q12LP5_SHEDO</name>
<evidence type="ECO:0000256" key="7">
    <source>
        <dbReference type="ARBA" id="ARBA00022840"/>
    </source>
</evidence>
<keyword evidence="6 10" id="KW-0269">Exonuclease</keyword>
<proteinExistence type="inferred from homology"/>
<protein>
    <recommendedName>
        <fullName evidence="10">RecBCD enzyme subunit RecC</fullName>
    </recommendedName>
    <alternativeName>
        <fullName evidence="10">Exonuclease V subunit RecC</fullName>
        <shortName evidence="10">ExoV subunit RecC</shortName>
    </alternativeName>
    <alternativeName>
        <fullName evidence="10">Helicase/nuclease RecBCD subunit RecC</fullName>
    </alternativeName>
</protein>
<keyword evidence="2 10" id="KW-0547">Nucleotide-binding</keyword>
<evidence type="ECO:0000313" key="15">
    <source>
        <dbReference type="Proteomes" id="UP000001982"/>
    </source>
</evidence>
<dbReference type="STRING" id="318161.Sden_2351"/>
<dbReference type="SUPFAM" id="SSF52980">
    <property type="entry name" value="Restriction endonuclease-like"/>
    <property type="match status" value="1"/>
</dbReference>
<keyword evidence="1 10" id="KW-0540">Nuclease</keyword>
<keyword evidence="7 10" id="KW-0067">ATP-binding</keyword>
<evidence type="ECO:0000256" key="8">
    <source>
        <dbReference type="ARBA" id="ARBA00023125"/>
    </source>
</evidence>
<dbReference type="KEGG" id="sdn:Sden_2351"/>
<dbReference type="Gene3D" id="1.10.10.160">
    <property type="match status" value="1"/>
</dbReference>
<comment type="similarity">
    <text evidence="10">Belongs to the RecC family.</text>
</comment>
<feature type="region of interest" description="Disordered" evidence="12">
    <location>
        <begin position="1341"/>
        <end position="1375"/>
    </location>
</feature>
<evidence type="ECO:0000256" key="5">
    <source>
        <dbReference type="ARBA" id="ARBA00022806"/>
    </source>
</evidence>
<organism evidence="14 15">
    <name type="scientific">Shewanella denitrificans (strain OS217 / ATCC BAA-1090 / DSM 15013)</name>
    <dbReference type="NCBI Taxonomy" id="318161"/>
    <lineage>
        <taxon>Bacteria</taxon>
        <taxon>Pseudomonadati</taxon>
        <taxon>Pseudomonadota</taxon>
        <taxon>Gammaproteobacteria</taxon>
        <taxon>Alteromonadales</taxon>
        <taxon>Shewanellaceae</taxon>
        <taxon>Shewanella</taxon>
    </lineage>
</organism>
<dbReference type="SUPFAM" id="SSF52540">
    <property type="entry name" value="P-loop containing nucleoside triphosphate hydrolases"/>
    <property type="match status" value="2"/>
</dbReference>
<comment type="miscellaneous">
    <text evidence="10">In the RecBCD complex, RecB has a slow 3'-5' helicase, an exonuclease activity and loads RecA onto ssDNA, RecD has a fast 5'-3' helicase activity, while RecC stimulates the ATPase and processivity of the RecB helicase and contributes to recognition of the Chi site.</text>
</comment>
<dbReference type="InterPro" id="IPR013986">
    <property type="entry name" value="DExx_box_DNA_helicase_dom_sf"/>
</dbReference>
<feature type="compositionally biased region" description="Polar residues" evidence="12">
    <location>
        <begin position="1341"/>
        <end position="1360"/>
    </location>
</feature>
<dbReference type="InterPro" id="IPR011335">
    <property type="entry name" value="Restrct_endonuc-II-like"/>
</dbReference>
<dbReference type="OrthoDB" id="9762834at2"/>
<gene>
    <name evidence="10" type="primary">recC</name>
    <name evidence="14" type="ordered locus">Sden_2351</name>
</gene>
<dbReference type="PANTHER" id="PTHR30591">
    <property type="entry name" value="RECBCD ENZYME SUBUNIT RECC"/>
    <property type="match status" value="1"/>
</dbReference>
<evidence type="ECO:0000256" key="4">
    <source>
        <dbReference type="ARBA" id="ARBA00022801"/>
    </source>
</evidence>
<dbReference type="InterPro" id="IPR041500">
    <property type="entry name" value="RecC_C"/>
</dbReference>
<keyword evidence="4 10" id="KW-0378">Hydrolase</keyword>
<evidence type="ECO:0000256" key="12">
    <source>
        <dbReference type="SAM" id="MobiDB-lite"/>
    </source>
</evidence>
<dbReference type="GO" id="GO:0003677">
    <property type="term" value="F:DNA binding"/>
    <property type="evidence" value="ECO:0007669"/>
    <property type="project" value="UniProtKB-UniRule"/>
</dbReference>
<dbReference type="InterPro" id="IPR027417">
    <property type="entry name" value="P-loop_NTPase"/>
</dbReference>
<feature type="domain" description="RecC C-terminal" evidence="13">
    <location>
        <begin position="965"/>
        <end position="1238"/>
    </location>
</feature>
<evidence type="ECO:0000256" key="9">
    <source>
        <dbReference type="ARBA" id="ARBA00023204"/>
    </source>
</evidence>
<evidence type="ECO:0000256" key="10">
    <source>
        <dbReference type="HAMAP-Rule" id="MF_01486"/>
    </source>
</evidence>
<dbReference type="RefSeq" id="WP_011496782.1">
    <property type="nucleotide sequence ID" value="NC_007954.1"/>
</dbReference>
<evidence type="ECO:0000256" key="2">
    <source>
        <dbReference type="ARBA" id="ARBA00022741"/>
    </source>
</evidence>
<sequence length="1375" mass="153301">MLTLIQSNQMEVLSEQLAKLLATPLDETNLLASEHVLVQSPGMSTWLRLEVARHNGIAAALEFPLPSSFIWQLCHTLLPDVPKDNAFTKPAMTWKLMDLLPRLLDDADFAPLANYLTTELATELAPELAPELATEIKPDQAAAAPDSRSQAIVLSAAQDAIKRYQLCSRIADIFDQYLVYRPEWILAWEQNKPLTSLDNKLKLDDSQLWQPKLWRALIDYNRDELGASPYHRANLHESLLEALADEQSSVANLPQRLFVFGISSMPPQTLEILHQLAGRIPVVMLALSPCEHYWGDIIDPKTRARMALQYADKKQLAQDWESSLEVGNPLLANNGKLGRELLDLMLALPSEHTDFGYDCYVKPWDINLHSDDENDAVPVNTPQNAKLLHGVQYDILQMETLGVSLGPDAALYNNIPNRRLLQPDDDSITIRTCHSPLREVETLHNHLLAMLSRCPQLHPKDIVVMMPDVAAYAPYIDAVFGTANAEASGIDGARQQGNSYIPYAIADRGAAAESPLINSFLSLLNINQSRFALTEIMGILEVPAILRRFKLSGDELSQIRLWLDEANVRWGRDEHSRAALNLPAFEQNSWAFGIRRLILGYAFHDGAPLYQDTLLVPGLEGQSAQALGKLMNFLETLDDYRALFAAPCTTSSRLFELQTLLQDIFEADDDEREEIQAINEAIAKLSEELNGAGHQGMLDIEVLKIWFNQRLSESRVGQRYLAGSVNFCTLMPMRSIPFNMVCLLGMNDGDYPRVQHPVGFDLMAHFGAKKGDRSRRADDRYLFLEALLSAREQLYISYIGQSERDNSERIPSMLVSELIEYCQLCYLTPEMKEQLSKLDEEQILALSKPCDDALLARLIQAQPLQPFDPKLFRDNQALGIALQQSYHSQWCPPSTPANKTTTAPASAAASGSASAETSVNTWVMNSSGRFLGPNQSLPQSILADSLWPQWHSDLEERAVFAATDAELELSALLRFFRNPSQFFFNRSLKVDLSLDIQADDNDEPFSLNALERYLLQAKLLDKILAPDLDTSDLDNNGDDRKKTPEASLTQALKAAGSLPMAPFDELLLSQYQRDMAPLIGRVQFMRGEQCEPRSLNLELEFSFSPGQILANSLELSEISLEPALINSPELAHNAAQAPLKLTLLGRIDDILPKGLINYRPGAAHGRDLVRVYLRHLCLNASGQQQTSYLLDMAQFHSFAPITPAHATAQLKAFILAYIQGQTRPLCFMPRTAFAYVEAPGSHQEKLIAAQKLWRDEQNQLGEGFEPHNHRLFRFPDDFTESGFGAIATTLLSPMLSLYHKGKLSELEDFVSQAAVGHSEVNMGEVEKSAAEQIPVNQLAVNQSPVDQSAVNQSPVNQNVGRTADDAVTSKGERHD</sequence>
<dbReference type="Gene3D" id="3.40.50.10930">
    <property type="match status" value="1"/>
</dbReference>
<evidence type="ECO:0000256" key="1">
    <source>
        <dbReference type="ARBA" id="ARBA00022722"/>
    </source>
</evidence>
<dbReference type="Gene3D" id="1.10.10.990">
    <property type="match status" value="1"/>
</dbReference>
<dbReference type="EMBL" id="CP000302">
    <property type="protein sequence ID" value="ABE55631.1"/>
    <property type="molecule type" value="Genomic_DNA"/>
</dbReference>
<comment type="function">
    <text evidence="10">A helicase/nuclease that prepares dsDNA breaks (DSB) for recombinational DNA repair. Binds to DSBs and unwinds DNA via a highly rapid and processive ATP-dependent bidirectional helicase activity. Unwinds dsDNA until it encounters a Chi (crossover hotspot instigator) sequence from the 3' direction. Cuts ssDNA a few nucleotides 3' to the Chi site. The properties and activities of the enzyme are changed at Chi. The Chi-altered holoenzyme produces a long 3'-ssDNA overhang and facilitates RecA-binding to the ssDNA for homologous DNA recombination and repair. Holoenzyme degrades any linearized DNA that is unable to undergo homologous recombination. In the holoenzyme this subunit recognizes the wild-type Chi sequence, and when added to isolated RecB increases its ATP-dependent helicase processivity.</text>
</comment>
<dbReference type="GO" id="GO:0009338">
    <property type="term" value="C:exodeoxyribonuclease V complex"/>
    <property type="evidence" value="ECO:0007669"/>
    <property type="project" value="InterPro"/>
</dbReference>
<keyword evidence="15" id="KW-1185">Reference proteome</keyword>
<feature type="coiled-coil region" evidence="11">
    <location>
        <begin position="668"/>
        <end position="695"/>
    </location>
</feature>
<evidence type="ECO:0000256" key="11">
    <source>
        <dbReference type="SAM" id="Coils"/>
    </source>
</evidence>
<keyword evidence="9 10" id="KW-0234">DNA repair</keyword>
<dbReference type="Proteomes" id="UP000001982">
    <property type="component" value="Chromosome"/>
</dbReference>
<accession>Q12LP5</accession>